<feature type="domain" description="Methyltransferase FkbM" evidence="1">
    <location>
        <begin position="84"/>
        <end position="246"/>
    </location>
</feature>
<dbReference type="Proteomes" id="UP000185622">
    <property type="component" value="Chromosome"/>
</dbReference>
<evidence type="ECO:0000259" key="1">
    <source>
        <dbReference type="Pfam" id="PF05050"/>
    </source>
</evidence>
<keyword evidence="3" id="KW-1185">Reference proteome</keyword>
<dbReference type="Gene3D" id="3.40.50.150">
    <property type="entry name" value="Vaccinia Virus protein VP39"/>
    <property type="match status" value="1"/>
</dbReference>
<dbReference type="NCBIfam" id="TIGR01444">
    <property type="entry name" value="fkbM_fam"/>
    <property type="match status" value="1"/>
</dbReference>
<protein>
    <recommendedName>
        <fullName evidence="1">Methyltransferase FkbM domain-containing protein</fullName>
    </recommendedName>
</protein>
<dbReference type="SUPFAM" id="SSF53335">
    <property type="entry name" value="S-adenosyl-L-methionine-dependent methyltransferases"/>
    <property type="match status" value="1"/>
</dbReference>
<sequence length="274" mass="30595">MAFGLKSALNRKLLNTALSVIKRHVEKQDGISLLRYDRHSDELSPLAWRARSITRNDIGGASQATNTWPGLQVLSDYRGKIVVDVGANCGAVAKMFAMEADEVYAFEPHPRNFANLLDQIKIRDLRNIQAFQIALSNFNGETELIEREAHGIHSLGPHNRGKIVSKIPIQVRTLDDFWKDKGDAIIGLLKIDVEGFESEVLQGAKNLLREKAIDAIVFEFSPKIHKMRGVDIDAPISFLKSMDYKVFDIDGEPFNISPAEYPSICDLIAVPNRG</sequence>
<organism evidence="2 3">
    <name type="scientific">Thioclava nitratireducens</name>
    <dbReference type="NCBI Taxonomy" id="1915078"/>
    <lineage>
        <taxon>Bacteria</taxon>
        <taxon>Pseudomonadati</taxon>
        <taxon>Pseudomonadota</taxon>
        <taxon>Alphaproteobacteria</taxon>
        <taxon>Rhodobacterales</taxon>
        <taxon>Paracoccaceae</taxon>
        <taxon>Thioclava</taxon>
    </lineage>
</organism>
<reference evidence="2 3" key="1">
    <citation type="submission" date="2017-01" db="EMBL/GenBank/DDBJ databases">
        <title>The complete genome sequence of a sulfur-oxidizing marine bacterium Thioclava sp. 25B10_4T.</title>
        <authorList>
            <person name="Liu Y."/>
            <person name="Lai Q."/>
            <person name="Shao Z."/>
        </authorList>
    </citation>
    <scope>NUCLEOTIDE SEQUENCE [LARGE SCALE GENOMIC DNA]</scope>
    <source>
        <strain evidence="2 3">25B10_4</strain>
    </source>
</reference>
<proteinExistence type="predicted"/>
<dbReference type="PANTHER" id="PTHR34203">
    <property type="entry name" value="METHYLTRANSFERASE, FKBM FAMILY PROTEIN"/>
    <property type="match status" value="1"/>
</dbReference>
<gene>
    <name evidence="2" type="ORF">BMG03_05250</name>
</gene>
<accession>A0ABN4XCS1</accession>
<name>A0ABN4XCS1_9RHOB</name>
<evidence type="ECO:0000313" key="2">
    <source>
        <dbReference type="EMBL" id="AQS47268.1"/>
    </source>
</evidence>
<dbReference type="RefSeq" id="WP_075777150.1">
    <property type="nucleotide sequence ID" value="NZ_CP019437.1"/>
</dbReference>
<dbReference type="PANTHER" id="PTHR34203:SF15">
    <property type="entry name" value="SLL1173 PROTEIN"/>
    <property type="match status" value="1"/>
</dbReference>
<dbReference type="Pfam" id="PF05050">
    <property type="entry name" value="Methyltransf_21"/>
    <property type="match status" value="1"/>
</dbReference>
<dbReference type="EMBL" id="CP019437">
    <property type="protein sequence ID" value="AQS47268.1"/>
    <property type="molecule type" value="Genomic_DNA"/>
</dbReference>
<dbReference type="InterPro" id="IPR052514">
    <property type="entry name" value="SAM-dependent_MTase"/>
</dbReference>
<dbReference type="InterPro" id="IPR006342">
    <property type="entry name" value="FkbM_mtfrase"/>
</dbReference>
<evidence type="ECO:0000313" key="3">
    <source>
        <dbReference type="Proteomes" id="UP000185622"/>
    </source>
</evidence>
<dbReference type="InterPro" id="IPR029063">
    <property type="entry name" value="SAM-dependent_MTases_sf"/>
</dbReference>